<comment type="caution">
    <text evidence="1">The sequence shown here is derived from an EMBL/GenBank/DDBJ whole genome shotgun (WGS) entry which is preliminary data.</text>
</comment>
<protein>
    <submittedName>
        <fullName evidence="1">Na(+)-translocating NADH-quinone reductase subunit F</fullName>
    </submittedName>
</protein>
<dbReference type="EMBL" id="JBHULH010000011">
    <property type="protein sequence ID" value="MFD2568480.1"/>
    <property type="molecule type" value="Genomic_DNA"/>
</dbReference>
<dbReference type="RefSeq" id="WP_379667187.1">
    <property type="nucleotide sequence ID" value="NZ_JBHULH010000011.1"/>
</dbReference>
<evidence type="ECO:0000313" key="1">
    <source>
        <dbReference type="EMBL" id="MFD2568480.1"/>
    </source>
</evidence>
<dbReference type="Proteomes" id="UP001597508">
    <property type="component" value="Unassembled WGS sequence"/>
</dbReference>
<reference evidence="2" key="1">
    <citation type="journal article" date="2019" name="Int. J. Syst. Evol. Microbiol.">
        <title>The Global Catalogue of Microorganisms (GCM) 10K type strain sequencing project: providing services to taxonomists for standard genome sequencing and annotation.</title>
        <authorList>
            <consortium name="The Broad Institute Genomics Platform"/>
            <consortium name="The Broad Institute Genome Sequencing Center for Infectious Disease"/>
            <person name="Wu L."/>
            <person name="Ma J."/>
        </authorList>
    </citation>
    <scope>NUCLEOTIDE SEQUENCE [LARGE SCALE GENOMIC DNA]</scope>
    <source>
        <strain evidence="2">KCTC 52127</strain>
    </source>
</reference>
<sequence>MNTPLRLEQALIKLYNAYHNNTLDPEDCTACAVGNILDNQDSWKHLSNEHGSLQLNYIGTVHQRLGRKFNGYSPQELLEIEKVFLMACGFETPLCHYNPKPQNPRDKDVLFQGLFAVVSLLCELEGLDNVMNYSKLFEQENNIPKYSLEKILS</sequence>
<keyword evidence="2" id="KW-1185">Reference proteome</keyword>
<proteinExistence type="predicted"/>
<gene>
    <name evidence="1" type="ORF">ACFSRZ_13975</name>
</gene>
<accession>A0ABW5LV10</accession>
<evidence type="ECO:0000313" key="2">
    <source>
        <dbReference type="Proteomes" id="UP001597508"/>
    </source>
</evidence>
<name>A0ABW5LV10_9FLAO</name>
<organism evidence="1 2">
    <name type="scientific">Pseudotenacibaculum haliotis</name>
    <dbReference type="NCBI Taxonomy" id="1862138"/>
    <lineage>
        <taxon>Bacteria</taxon>
        <taxon>Pseudomonadati</taxon>
        <taxon>Bacteroidota</taxon>
        <taxon>Flavobacteriia</taxon>
        <taxon>Flavobacteriales</taxon>
        <taxon>Flavobacteriaceae</taxon>
        <taxon>Pseudotenacibaculum</taxon>
    </lineage>
</organism>